<protein>
    <submittedName>
        <fullName evidence="1">Uncharacterized protein</fullName>
    </submittedName>
</protein>
<organism evidence="1 2">
    <name type="scientific">Araneus ventricosus</name>
    <name type="common">Orbweaver spider</name>
    <name type="synonym">Epeira ventricosa</name>
    <dbReference type="NCBI Taxonomy" id="182803"/>
    <lineage>
        <taxon>Eukaryota</taxon>
        <taxon>Metazoa</taxon>
        <taxon>Ecdysozoa</taxon>
        <taxon>Arthropoda</taxon>
        <taxon>Chelicerata</taxon>
        <taxon>Arachnida</taxon>
        <taxon>Araneae</taxon>
        <taxon>Araneomorphae</taxon>
        <taxon>Entelegynae</taxon>
        <taxon>Araneoidea</taxon>
        <taxon>Araneidae</taxon>
        <taxon>Araneus</taxon>
    </lineage>
</organism>
<sequence length="91" mass="10215">MELRSILRWYKKNNRSSGRQEDGHIPESFLMVSSFCMTMIDHSQPTEKGTAAEVQVENPVLPPTTPISSHVPFISSMSSTNYVRTKVSNEG</sequence>
<accession>A0A4Y2AWL9</accession>
<dbReference type="Proteomes" id="UP000499080">
    <property type="component" value="Unassembled WGS sequence"/>
</dbReference>
<dbReference type="AlphaFoldDB" id="A0A4Y2AWL9"/>
<evidence type="ECO:0000313" key="1">
    <source>
        <dbReference type="EMBL" id="GBL83274.1"/>
    </source>
</evidence>
<keyword evidence="2" id="KW-1185">Reference proteome</keyword>
<comment type="caution">
    <text evidence="1">The sequence shown here is derived from an EMBL/GenBank/DDBJ whole genome shotgun (WGS) entry which is preliminary data.</text>
</comment>
<name>A0A4Y2AWL9_ARAVE</name>
<gene>
    <name evidence="1" type="ORF">AVEN_110609_1</name>
</gene>
<dbReference type="EMBL" id="BGPR01000032">
    <property type="protein sequence ID" value="GBL83274.1"/>
    <property type="molecule type" value="Genomic_DNA"/>
</dbReference>
<evidence type="ECO:0000313" key="2">
    <source>
        <dbReference type="Proteomes" id="UP000499080"/>
    </source>
</evidence>
<proteinExistence type="predicted"/>
<reference evidence="1 2" key="1">
    <citation type="journal article" date="2019" name="Sci. Rep.">
        <title>Orb-weaving spider Araneus ventricosus genome elucidates the spidroin gene catalogue.</title>
        <authorList>
            <person name="Kono N."/>
            <person name="Nakamura H."/>
            <person name="Ohtoshi R."/>
            <person name="Moran D.A.P."/>
            <person name="Shinohara A."/>
            <person name="Yoshida Y."/>
            <person name="Fujiwara M."/>
            <person name="Mori M."/>
            <person name="Tomita M."/>
            <person name="Arakawa K."/>
        </authorList>
    </citation>
    <scope>NUCLEOTIDE SEQUENCE [LARGE SCALE GENOMIC DNA]</scope>
</reference>